<proteinExistence type="predicted"/>
<protein>
    <submittedName>
        <fullName evidence="1">Uncharacterized protein</fullName>
    </submittedName>
</protein>
<accession>M5FYM2</accession>
<reference evidence="1 2" key="1">
    <citation type="journal article" date="2012" name="Science">
        <title>The Paleozoic origin of enzymatic lignin decomposition reconstructed from 31 fungal genomes.</title>
        <authorList>
            <person name="Floudas D."/>
            <person name="Binder M."/>
            <person name="Riley R."/>
            <person name="Barry K."/>
            <person name="Blanchette R.A."/>
            <person name="Henrissat B."/>
            <person name="Martinez A.T."/>
            <person name="Otillar R."/>
            <person name="Spatafora J.W."/>
            <person name="Yadav J.S."/>
            <person name="Aerts A."/>
            <person name="Benoit I."/>
            <person name="Boyd A."/>
            <person name="Carlson A."/>
            <person name="Copeland A."/>
            <person name="Coutinho P.M."/>
            <person name="de Vries R.P."/>
            <person name="Ferreira P."/>
            <person name="Findley K."/>
            <person name="Foster B."/>
            <person name="Gaskell J."/>
            <person name="Glotzer D."/>
            <person name="Gorecki P."/>
            <person name="Heitman J."/>
            <person name="Hesse C."/>
            <person name="Hori C."/>
            <person name="Igarashi K."/>
            <person name="Jurgens J.A."/>
            <person name="Kallen N."/>
            <person name="Kersten P."/>
            <person name="Kohler A."/>
            <person name="Kuees U."/>
            <person name="Kumar T.K.A."/>
            <person name="Kuo A."/>
            <person name="LaButti K."/>
            <person name="Larrondo L.F."/>
            <person name="Lindquist E."/>
            <person name="Ling A."/>
            <person name="Lombard V."/>
            <person name="Lucas S."/>
            <person name="Lundell T."/>
            <person name="Martin R."/>
            <person name="McLaughlin D.J."/>
            <person name="Morgenstern I."/>
            <person name="Morin E."/>
            <person name="Murat C."/>
            <person name="Nagy L.G."/>
            <person name="Nolan M."/>
            <person name="Ohm R.A."/>
            <person name="Patyshakuliyeva A."/>
            <person name="Rokas A."/>
            <person name="Ruiz-Duenas F.J."/>
            <person name="Sabat G."/>
            <person name="Salamov A."/>
            <person name="Samejima M."/>
            <person name="Schmutz J."/>
            <person name="Slot J.C."/>
            <person name="St John F."/>
            <person name="Stenlid J."/>
            <person name="Sun H."/>
            <person name="Sun S."/>
            <person name="Syed K."/>
            <person name="Tsang A."/>
            <person name="Wiebenga A."/>
            <person name="Young D."/>
            <person name="Pisabarro A."/>
            <person name="Eastwood D.C."/>
            <person name="Martin F."/>
            <person name="Cullen D."/>
            <person name="Grigoriev I.V."/>
            <person name="Hibbett D.S."/>
        </authorList>
    </citation>
    <scope>NUCLEOTIDE SEQUENCE [LARGE SCALE GENOMIC DNA]</scope>
    <source>
        <strain evidence="1 2">DJM-731 SS1</strain>
    </source>
</reference>
<dbReference type="EMBL" id="JH795883">
    <property type="protein sequence ID" value="EJT96607.1"/>
    <property type="molecule type" value="Genomic_DNA"/>
</dbReference>
<gene>
    <name evidence="1" type="ORF">DACRYDRAFT_60221</name>
</gene>
<evidence type="ECO:0000313" key="1">
    <source>
        <dbReference type="EMBL" id="EJT96607.1"/>
    </source>
</evidence>
<evidence type="ECO:0000313" key="2">
    <source>
        <dbReference type="Proteomes" id="UP000030653"/>
    </source>
</evidence>
<dbReference type="OrthoDB" id="432234at2759"/>
<dbReference type="Proteomes" id="UP000030653">
    <property type="component" value="Unassembled WGS sequence"/>
</dbReference>
<keyword evidence="2" id="KW-1185">Reference proteome</keyword>
<dbReference type="RefSeq" id="XP_040623505.1">
    <property type="nucleotide sequence ID" value="XM_040775620.1"/>
</dbReference>
<dbReference type="GeneID" id="63690682"/>
<dbReference type="AlphaFoldDB" id="M5FYM2"/>
<name>M5FYM2_DACPD</name>
<dbReference type="HOGENOM" id="CLU_3124999_0_0_1"/>
<organism evidence="1 2">
    <name type="scientific">Dacryopinax primogenitus (strain DJM 731)</name>
    <name type="common">Brown rot fungus</name>
    <dbReference type="NCBI Taxonomy" id="1858805"/>
    <lineage>
        <taxon>Eukaryota</taxon>
        <taxon>Fungi</taxon>
        <taxon>Dikarya</taxon>
        <taxon>Basidiomycota</taxon>
        <taxon>Agaricomycotina</taxon>
        <taxon>Dacrymycetes</taxon>
        <taxon>Dacrymycetales</taxon>
        <taxon>Dacrymycetaceae</taxon>
        <taxon>Dacryopinax</taxon>
    </lineage>
</organism>
<sequence>MLLHTISRLTLPLLPAYLYTNYKCQGQSLDHAIVNLCGCRSPQSLYVMLL</sequence>